<keyword evidence="4" id="KW-1185">Reference proteome</keyword>
<gene>
    <name evidence="3" type="ORF">Sste5346_004549</name>
</gene>
<proteinExistence type="predicted"/>
<organism evidence="3 4">
    <name type="scientific">Sporothrix stenoceras</name>
    <dbReference type="NCBI Taxonomy" id="5173"/>
    <lineage>
        <taxon>Eukaryota</taxon>
        <taxon>Fungi</taxon>
        <taxon>Dikarya</taxon>
        <taxon>Ascomycota</taxon>
        <taxon>Pezizomycotina</taxon>
        <taxon>Sordariomycetes</taxon>
        <taxon>Sordariomycetidae</taxon>
        <taxon>Ophiostomatales</taxon>
        <taxon>Ophiostomataceae</taxon>
        <taxon>Sporothrix</taxon>
    </lineage>
</organism>
<dbReference type="EMBL" id="JAWCUI010000022">
    <property type="protein sequence ID" value="KAL1896515.1"/>
    <property type="molecule type" value="Genomic_DNA"/>
</dbReference>
<protein>
    <submittedName>
        <fullName evidence="3">Uncharacterized protein</fullName>
    </submittedName>
</protein>
<keyword evidence="2" id="KW-1133">Transmembrane helix</keyword>
<evidence type="ECO:0000256" key="2">
    <source>
        <dbReference type="SAM" id="Phobius"/>
    </source>
</evidence>
<keyword evidence="2" id="KW-0472">Membrane</keyword>
<evidence type="ECO:0000313" key="3">
    <source>
        <dbReference type="EMBL" id="KAL1896515.1"/>
    </source>
</evidence>
<evidence type="ECO:0000256" key="1">
    <source>
        <dbReference type="SAM" id="MobiDB-lite"/>
    </source>
</evidence>
<dbReference type="Gene3D" id="1.20.1250.20">
    <property type="entry name" value="MFS general substrate transporter like domains"/>
    <property type="match status" value="1"/>
</dbReference>
<feature type="transmembrane region" description="Helical" evidence="2">
    <location>
        <begin position="156"/>
        <end position="174"/>
    </location>
</feature>
<sequence length="216" mass="23461">MNRALHRVNKKAQLMAAQAAWAPAQAAYQVPASATPAPENLYQQYPMAELNGTGTPKTKAPTLSSFTPVQSSTQSPLRPPAAELAPNLPAVPHPIHEIGSCPKQRLAIKDETDESISRQMVEIQAQLQLAASLRTNHHVGHAIVELFTPRNIRRTATAIIIMQIIIFSGALAIQNHQSLLYANLGFTDKQALLVSGYYGIMGIVGQIINLLFVSDR</sequence>
<dbReference type="SUPFAM" id="SSF103473">
    <property type="entry name" value="MFS general substrate transporter"/>
    <property type="match status" value="1"/>
</dbReference>
<keyword evidence="2" id="KW-0812">Transmembrane</keyword>
<reference evidence="3 4" key="1">
    <citation type="journal article" date="2024" name="IMA Fungus">
        <title>IMA Genome - F19 : A genome assembly and annotation guide to empower mycologists, including annotated draft genome sequences of Ceratocystis pirilliformis, Diaporthe australafricana, Fusarium ophioides, Paecilomyces lecythidis, and Sporothrix stenoceras.</title>
        <authorList>
            <person name="Aylward J."/>
            <person name="Wilson A.M."/>
            <person name="Visagie C.M."/>
            <person name="Spraker J."/>
            <person name="Barnes I."/>
            <person name="Buitendag C."/>
            <person name="Ceriani C."/>
            <person name="Del Mar Angel L."/>
            <person name="du Plessis D."/>
            <person name="Fuchs T."/>
            <person name="Gasser K."/>
            <person name="Kramer D."/>
            <person name="Li W."/>
            <person name="Munsamy K."/>
            <person name="Piso A."/>
            <person name="Price J.L."/>
            <person name="Sonnekus B."/>
            <person name="Thomas C."/>
            <person name="van der Nest A."/>
            <person name="van Dijk A."/>
            <person name="van Heerden A."/>
            <person name="van Vuuren N."/>
            <person name="Yilmaz N."/>
            <person name="Duong T.A."/>
            <person name="van der Merwe N.A."/>
            <person name="Wingfield M.J."/>
            <person name="Wingfield B.D."/>
        </authorList>
    </citation>
    <scope>NUCLEOTIDE SEQUENCE [LARGE SCALE GENOMIC DNA]</scope>
    <source>
        <strain evidence="3 4">CMW 5346</strain>
    </source>
</reference>
<evidence type="ECO:0000313" key="4">
    <source>
        <dbReference type="Proteomes" id="UP001583186"/>
    </source>
</evidence>
<feature type="region of interest" description="Disordered" evidence="1">
    <location>
        <begin position="49"/>
        <end position="86"/>
    </location>
</feature>
<dbReference type="Proteomes" id="UP001583186">
    <property type="component" value="Unassembled WGS sequence"/>
</dbReference>
<name>A0ABR3Z786_9PEZI</name>
<feature type="transmembrane region" description="Helical" evidence="2">
    <location>
        <begin position="194"/>
        <end position="213"/>
    </location>
</feature>
<accession>A0ABR3Z786</accession>
<feature type="compositionally biased region" description="Polar residues" evidence="1">
    <location>
        <begin position="52"/>
        <end position="75"/>
    </location>
</feature>
<dbReference type="InterPro" id="IPR036259">
    <property type="entry name" value="MFS_trans_sf"/>
</dbReference>
<comment type="caution">
    <text evidence="3">The sequence shown here is derived from an EMBL/GenBank/DDBJ whole genome shotgun (WGS) entry which is preliminary data.</text>
</comment>